<dbReference type="InterPro" id="IPR058240">
    <property type="entry name" value="rSAM_sf"/>
</dbReference>
<dbReference type="InterPro" id="IPR001989">
    <property type="entry name" value="Radical_activat_CS"/>
</dbReference>
<dbReference type="Gene3D" id="3.20.20.70">
    <property type="entry name" value="Aldolase class I"/>
    <property type="match status" value="1"/>
</dbReference>
<sequence length="212" mass="21992">MTPPTTIRLYGTAPDSIVDGPGLRFAVFVQGCTHGCPGCHNPDSQPACGGAVRALDDLVAEIAVNGLVQGVTISGGEPFEQAAACAELARRVRGLGLNVWTYTGYRYEDLAALANRAADACAAGAACDVAHDAAAAPTRLSLPSVDPAGAAALLAATDVLVDGPFVQALHSFELAWRGSSNQRLIDVPATRATGRVVLWDTHEDFPEKPASW</sequence>
<keyword evidence="14" id="KW-1185">Reference proteome</keyword>
<dbReference type="SFLD" id="SFLDG01063">
    <property type="entry name" value="activating_enzymes__group_1"/>
    <property type="match status" value="1"/>
</dbReference>
<keyword evidence="6" id="KW-0949">S-adenosyl-L-methionine</keyword>
<keyword evidence="5" id="KW-0004">4Fe-4S</keyword>
<evidence type="ECO:0000256" key="4">
    <source>
        <dbReference type="ARBA" id="ARBA00014281"/>
    </source>
</evidence>
<comment type="cofactor">
    <cofactor evidence="1">
        <name>[4Fe-4S] cluster</name>
        <dbReference type="ChEBI" id="CHEBI:49883"/>
    </cofactor>
</comment>
<dbReference type="Pfam" id="PF13353">
    <property type="entry name" value="Fer4_12"/>
    <property type="match status" value="2"/>
</dbReference>
<proteinExistence type="inferred from homology"/>
<evidence type="ECO:0000256" key="3">
    <source>
        <dbReference type="ARBA" id="ARBA00009777"/>
    </source>
</evidence>
<gene>
    <name evidence="13" type="ORF">H7313_11530</name>
</gene>
<comment type="function">
    <text evidence="2 12">Activation of anaerobic ribonucleoside-triphosphate reductase under anaerobic conditions by generation of an organic free radical, using S-adenosylmethionine and reduced flavodoxin as cosubstrates to produce 5'-deoxy-adenosine.</text>
</comment>
<evidence type="ECO:0000256" key="12">
    <source>
        <dbReference type="PIRNR" id="PIRNR000368"/>
    </source>
</evidence>
<keyword evidence="7" id="KW-0479">Metal-binding</keyword>
<dbReference type="SFLD" id="SFLDG01066">
    <property type="entry name" value="organic_radical-activating_enz"/>
    <property type="match status" value="1"/>
</dbReference>
<dbReference type="PANTHER" id="PTHR30352">
    <property type="entry name" value="PYRUVATE FORMATE-LYASE-ACTIVATING ENZYME"/>
    <property type="match status" value="1"/>
</dbReference>
<dbReference type="GO" id="GO:0043365">
    <property type="term" value="F:[formate-C-acetyltransferase]-activating enzyme activity"/>
    <property type="evidence" value="ECO:0007669"/>
    <property type="project" value="InterPro"/>
</dbReference>
<evidence type="ECO:0000256" key="11">
    <source>
        <dbReference type="ARBA" id="ARBA00047365"/>
    </source>
</evidence>
<protein>
    <recommendedName>
        <fullName evidence="4 12">Anaerobic ribonucleoside-triphosphate reductase-activating protein</fullName>
        <ecNumber evidence="12">1.97.1.-</ecNumber>
    </recommendedName>
</protein>
<dbReference type="PIRSF" id="PIRSF000368">
    <property type="entry name" value="NrdG"/>
    <property type="match status" value="1"/>
</dbReference>
<reference evidence="13 14" key="1">
    <citation type="submission" date="2020-08" db="EMBL/GenBank/DDBJ databases">
        <authorList>
            <person name="Liu C."/>
            <person name="Sun Q."/>
        </authorList>
    </citation>
    <scope>NUCLEOTIDE SEQUENCE [LARGE SCALE GENOMIC DNA]</scope>
    <source>
        <strain evidence="13 14">N22</strain>
    </source>
</reference>
<keyword evidence="9" id="KW-0408">Iron</keyword>
<dbReference type="InterPro" id="IPR013785">
    <property type="entry name" value="Aldolase_TIM"/>
</dbReference>
<evidence type="ECO:0000256" key="9">
    <source>
        <dbReference type="ARBA" id="ARBA00023004"/>
    </source>
</evidence>
<dbReference type="GO" id="GO:0004748">
    <property type="term" value="F:ribonucleoside-diphosphate reductase activity, thioredoxin disulfide as acceptor"/>
    <property type="evidence" value="ECO:0007669"/>
    <property type="project" value="TreeGrafter"/>
</dbReference>
<evidence type="ECO:0000313" key="13">
    <source>
        <dbReference type="EMBL" id="MBC2889967.1"/>
    </source>
</evidence>
<evidence type="ECO:0000256" key="8">
    <source>
        <dbReference type="ARBA" id="ARBA00023002"/>
    </source>
</evidence>
<keyword evidence="10" id="KW-0411">Iron-sulfur</keyword>
<accession>A0A842JE61</accession>
<dbReference type="SUPFAM" id="SSF102114">
    <property type="entry name" value="Radical SAM enzymes"/>
    <property type="match status" value="1"/>
</dbReference>
<evidence type="ECO:0000256" key="7">
    <source>
        <dbReference type="ARBA" id="ARBA00022723"/>
    </source>
</evidence>
<dbReference type="RefSeq" id="WP_185905721.1">
    <property type="nucleotide sequence ID" value="NZ_JACMSE010000008.1"/>
</dbReference>
<keyword evidence="8 12" id="KW-0560">Oxidoreductase</keyword>
<evidence type="ECO:0000256" key="5">
    <source>
        <dbReference type="ARBA" id="ARBA00022485"/>
    </source>
</evidence>
<dbReference type="InterPro" id="IPR012837">
    <property type="entry name" value="NrdG"/>
</dbReference>
<dbReference type="InterPro" id="IPR034457">
    <property type="entry name" value="Organic_radical-activating"/>
</dbReference>
<evidence type="ECO:0000313" key="14">
    <source>
        <dbReference type="Proteomes" id="UP000587396"/>
    </source>
</evidence>
<dbReference type="SFLD" id="SFLDS00029">
    <property type="entry name" value="Radical_SAM"/>
    <property type="match status" value="1"/>
</dbReference>
<dbReference type="EMBL" id="JACMSE010000008">
    <property type="protein sequence ID" value="MBC2889967.1"/>
    <property type="molecule type" value="Genomic_DNA"/>
</dbReference>
<evidence type="ECO:0000256" key="2">
    <source>
        <dbReference type="ARBA" id="ARBA00003852"/>
    </source>
</evidence>
<name>A0A842JE61_9ACTN</name>
<evidence type="ECO:0000256" key="10">
    <source>
        <dbReference type="ARBA" id="ARBA00023014"/>
    </source>
</evidence>
<comment type="similarity">
    <text evidence="3 12">Belongs to the organic radical-activating enzymes family.</text>
</comment>
<dbReference type="GO" id="GO:0051539">
    <property type="term" value="F:4 iron, 4 sulfur cluster binding"/>
    <property type="evidence" value="ECO:0007669"/>
    <property type="project" value="UniProtKB-KW"/>
</dbReference>
<organism evidence="13 14">
    <name type="scientific">Gordonibacter massiliensis</name>
    <name type="common">ex Traore et al. 2017</name>
    <dbReference type="NCBI Taxonomy" id="1841863"/>
    <lineage>
        <taxon>Bacteria</taxon>
        <taxon>Bacillati</taxon>
        <taxon>Actinomycetota</taxon>
        <taxon>Coriobacteriia</taxon>
        <taxon>Eggerthellales</taxon>
        <taxon>Eggerthellaceae</taxon>
        <taxon>Gordonibacter</taxon>
    </lineage>
</organism>
<dbReference type="PROSITE" id="PS01087">
    <property type="entry name" value="RADICAL_ACTIVATING"/>
    <property type="match status" value="1"/>
</dbReference>
<comment type="caution">
    <text evidence="13">The sequence shown here is derived from an EMBL/GenBank/DDBJ whole genome shotgun (WGS) entry which is preliminary data.</text>
</comment>
<dbReference type="PANTHER" id="PTHR30352:SF2">
    <property type="entry name" value="ANAEROBIC RIBONUCLEOSIDE-TRIPHOSPHATE REDUCTASE-ACTIVATING PROTEIN"/>
    <property type="match status" value="1"/>
</dbReference>
<dbReference type="InterPro" id="IPR007197">
    <property type="entry name" value="rSAM"/>
</dbReference>
<dbReference type="EC" id="1.97.1.-" evidence="12"/>
<dbReference type="AlphaFoldDB" id="A0A842JE61"/>
<comment type="catalytic activity">
    <reaction evidence="11">
        <text>glycyl-[protein] + reduced [flavodoxin] + S-adenosyl-L-methionine = glycin-2-yl radical-[protein] + semiquinone [flavodoxin] + 5'-deoxyadenosine + L-methionine + H(+)</text>
        <dbReference type="Rhea" id="RHEA:61976"/>
        <dbReference type="Rhea" id="RHEA-COMP:10622"/>
        <dbReference type="Rhea" id="RHEA-COMP:14480"/>
        <dbReference type="Rhea" id="RHEA-COMP:15993"/>
        <dbReference type="Rhea" id="RHEA-COMP:15994"/>
        <dbReference type="ChEBI" id="CHEBI:15378"/>
        <dbReference type="ChEBI" id="CHEBI:17319"/>
        <dbReference type="ChEBI" id="CHEBI:29947"/>
        <dbReference type="ChEBI" id="CHEBI:32722"/>
        <dbReference type="ChEBI" id="CHEBI:57618"/>
        <dbReference type="ChEBI" id="CHEBI:57844"/>
        <dbReference type="ChEBI" id="CHEBI:59789"/>
        <dbReference type="ChEBI" id="CHEBI:140311"/>
    </reaction>
</comment>
<evidence type="ECO:0000256" key="1">
    <source>
        <dbReference type="ARBA" id="ARBA00001966"/>
    </source>
</evidence>
<dbReference type="CDD" id="cd01335">
    <property type="entry name" value="Radical_SAM"/>
    <property type="match status" value="1"/>
</dbReference>
<dbReference type="GO" id="GO:0046872">
    <property type="term" value="F:metal ion binding"/>
    <property type="evidence" value="ECO:0007669"/>
    <property type="project" value="UniProtKB-KW"/>
</dbReference>
<dbReference type="SFLD" id="SFLDF00299">
    <property type="entry name" value="anaerobic_ribonucleoside-triph"/>
    <property type="match status" value="1"/>
</dbReference>
<dbReference type="Proteomes" id="UP000587396">
    <property type="component" value="Unassembled WGS sequence"/>
</dbReference>
<evidence type="ECO:0000256" key="6">
    <source>
        <dbReference type="ARBA" id="ARBA00022691"/>
    </source>
</evidence>